<keyword evidence="3" id="KW-0805">Transcription regulation</keyword>
<dbReference type="GO" id="GO:0003677">
    <property type="term" value="F:DNA binding"/>
    <property type="evidence" value="ECO:0007669"/>
    <property type="project" value="UniProtKB-KW"/>
</dbReference>
<feature type="compositionally biased region" description="Low complexity" evidence="7">
    <location>
        <begin position="165"/>
        <end position="200"/>
    </location>
</feature>
<dbReference type="SMART" id="SM00066">
    <property type="entry name" value="GAL4"/>
    <property type="match status" value="1"/>
</dbReference>
<dbReference type="GO" id="GO:0006351">
    <property type="term" value="P:DNA-templated transcription"/>
    <property type="evidence" value="ECO:0007669"/>
    <property type="project" value="InterPro"/>
</dbReference>
<dbReference type="Pfam" id="PF04082">
    <property type="entry name" value="Fungal_trans"/>
    <property type="match status" value="1"/>
</dbReference>
<sequence>MTKTEDHKDDGSESGGEQQGPVTARNPACDLCREKKVRCGREKPICKNCKTWKAACTYSERQKRENESTRIAHRFEEVHERLDRLESTMQRIAVALELSNMTAHHNQQQQTQTQQLPPQQSSPFASQMMHSPMATMHPTPPAFPSLLSPSPSRDSGGATTPSRIPPSFLTTTGPSTSSTTTRHGSHQPGPSGSPTGSAPPRTLVKDPKGNVHYLGASSILSISSEAESLAEARLSAAAAASGHVGSGSMPSSAAAGVVEAMGALRTLKGLDSNIASLLPYDGYMELKMGGRDYIAPSREEAIRLIDNFFDKINKFFPLFRYESFMKNVNKMYEKPSAMSDRGWLVCFNNVLLFSLYGMGTNKKEDIQIALVEKYFYNSWAAFDDVSILLTPNLINVQALLTLAIVAQEISKPGLCWMLLSQACRLAQAIGLHRQSHPAQNFSEEESVERQLVFWTLYVMDKALSLTFGRSTCLPDFDVDVDLPDNVTGNVLLTQHFSGWVWLAKIQSQIYMRLYSASACRASDEDRQHAAKELELELRNWWAQNGAGLQLIPSIGLFEKQYLELEIKFSFHNSMIMIHRVNKGGGELSEAICLDSARTSVQLIKQTLEVNNEAADGSVLLWLFQYFPFTPFFVLFSNVIRNPEEKSSRDDFVLMQHVVSYLDRMKAANESASKLLRIAETFTQIAAVLLRKFEKPSHSESRKRKHSSITGAETNKSDDGKRPNPASRPGSMSSTIEAPIFVSPSTARAAATAASDLPTMFPHAFNFLRWPNVGGVSSSSAVRPGSSHENKPSAAANVPLGSSAAESASSSSSLPFDAGIAAMFEGATAGFDFDLEALMAEPVDFQSQMQQAHRQGPLDFDWFQWDQYTQGITDSPGLSFATLAGMK</sequence>
<comment type="caution">
    <text evidence="9">The sequence shown here is derived from an EMBL/GenBank/DDBJ whole genome shotgun (WGS) entry which is preliminary data.</text>
</comment>
<accession>A0AAV9WXQ3</accession>
<feature type="region of interest" description="Disordered" evidence="7">
    <location>
        <begin position="696"/>
        <end position="736"/>
    </location>
</feature>
<evidence type="ECO:0000256" key="3">
    <source>
        <dbReference type="ARBA" id="ARBA00023015"/>
    </source>
</evidence>
<evidence type="ECO:0000313" key="9">
    <source>
        <dbReference type="EMBL" id="KAK6524013.1"/>
    </source>
</evidence>
<name>A0AAV9WXQ3_9PEZI</name>
<proteinExistence type="predicted"/>
<dbReference type="EMBL" id="JAVHJO010000018">
    <property type="protein sequence ID" value="KAK6524013.1"/>
    <property type="molecule type" value="Genomic_DNA"/>
</dbReference>
<dbReference type="PROSITE" id="PS00463">
    <property type="entry name" value="ZN2_CY6_FUNGAL_1"/>
    <property type="match status" value="1"/>
</dbReference>
<dbReference type="InterPro" id="IPR036864">
    <property type="entry name" value="Zn2-C6_fun-type_DNA-bd_sf"/>
</dbReference>
<dbReference type="GO" id="GO:0005634">
    <property type="term" value="C:nucleus"/>
    <property type="evidence" value="ECO:0007669"/>
    <property type="project" value="UniProtKB-SubCell"/>
</dbReference>
<evidence type="ECO:0000256" key="2">
    <source>
        <dbReference type="ARBA" id="ARBA00022723"/>
    </source>
</evidence>
<reference evidence="9 10" key="1">
    <citation type="submission" date="2019-10" db="EMBL/GenBank/DDBJ databases">
        <authorList>
            <person name="Palmer J.M."/>
        </authorList>
    </citation>
    <scope>NUCLEOTIDE SEQUENCE [LARGE SCALE GENOMIC DNA]</scope>
    <source>
        <strain evidence="9 10">TWF694</strain>
    </source>
</reference>
<dbReference type="InterPro" id="IPR007219">
    <property type="entry name" value="XnlR_reg_dom"/>
</dbReference>
<dbReference type="Proteomes" id="UP001365542">
    <property type="component" value="Unassembled WGS sequence"/>
</dbReference>
<evidence type="ECO:0000259" key="8">
    <source>
        <dbReference type="PROSITE" id="PS50048"/>
    </source>
</evidence>
<feature type="region of interest" description="Disordered" evidence="7">
    <location>
        <begin position="1"/>
        <end position="27"/>
    </location>
</feature>
<dbReference type="SUPFAM" id="SSF57701">
    <property type="entry name" value="Zn2/Cys6 DNA-binding domain"/>
    <property type="match status" value="1"/>
</dbReference>
<organism evidence="9 10">
    <name type="scientific">Orbilia ellipsospora</name>
    <dbReference type="NCBI Taxonomy" id="2528407"/>
    <lineage>
        <taxon>Eukaryota</taxon>
        <taxon>Fungi</taxon>
        <taxon>Dikarya</taxon>
        <taxon>Ascomycota</taxon>
        <taxon>Pezizomycotina</taxon>
        <taxon>Orbiliomycetes</taxon>
        <taxon>Orbiliales</taxon>
        <taxon>Orbiliaceae</taxon>
        <taxon>Orbilia</taxon>
    </lineage>
</organism>
<dbReference type="Gene3D" id="4.10.240.10">
    <property type="entry name" value="Zn(2)-C6 fungal-type DNA-binding domain"/>
    <property type="match status" value="1"/>
</dbReference>
<feature type="domain" description="Zn(2)-C6 fungal-type" evidence="8">
    <location>
        <begin position="28"/>
        <end position="58"/>
    </location>
</feature>
<protein>
    <recommendedName>
        <fullName evidence="8">Zn(2)-C6 fungal-type domain-containing protein</fullName>
    </recommendedName>
</protein>
<evidence type="ECO:0000256" key="7">
    <source>
        <dbReference type="SAM" id="MobiDB-lite"/>
    </source>
</evidence>
<keyword evidence="2" id="KW-0479">Metal-binding</keyword>
<dbReference type="GO" id="GO:0008270">
    <property type="term" value="F:zinc ion binding"/>
    <property type="evidence" value="ECO:0007669"/>
    <property type="project" value="InterPro"/>
</dbReference>
<keyword evidence="5" id="KW-0804">Transcription</keyword>
<evidence type="ECO:0000256" key="1">
    <source>
        <dbReference type="ARBA" id="ARBA00004123"/>
    </source>
</evidence>
<dbReference type="AlphaFoldDB" id="A0AAV9WXQ3"/>
<feature type="region of interest" description="Disordered" evidence="7">
    <location>
        <begin position="777"/>
        <end position="798"/>
    </location>
</feature>
<gene>
    <name evidence="9" type="ORF">TWF694_005681</name>
</gene>
<keyword evidence="4" id="KW-0238">DNA-binding</keyword>
<dbReference type="Pfam" id="PF00172">
    <property type="entry name" value="Zn_clus"/>
    <property type="match status" value="1"/>
</dbReference>
<evidence type="ECO:0000313" key="10">
    <source>
        <dbReference type="Proteomes" id="UP001365542"/>
    </source>
</evidence>
<feature type="compositionally biased region" description="Basic and acidic residues" evidence="7">
    <location>
        <begin position="1"/>
        <end position="11"/>
    </location>
</feature>
<dbReference type="CDD" id="cd12148">
    <property type="entry name" value="fungal_TF_MHR"/>
    <property type="match status" value="1"/>
</dbReference>
<evidence type="ECO:0000256" key="4">
    <source>
        <dbReference type="ARBA" id="ARBA00023125"/>
    </source>
</evidence>
<dbReference type="PANTHER" id="PTHR46910:SF37">
    <property type="entry name" value="ZN(II)2CYS6 TRANSCRIPTION FACTOR (EUROFUNG)"/>
    <property type="match status" value="1"/>
</dbReference>
<feature type="compositionally biased region" description="Low complexity" evidence="7">
    <location>
        <begin position="107"/>
        <end position="119"/>
    </location>
</feature>
<dbReference type="CDD" id="cd00067">
    <property type="entry name" value="GAL4"/>
    <property type="match status" value="1"/>
</dbReference>
<dbReference type="PROSITE" id="PS50048">
    <property type="entry name" value="ZN2_CY6_FUNGAL_2"/>
    <property type="match status" value="1"/>
</dbReference>
<dbReference type="SMART" id="SM00906">
    <property type="entry name" value="Fungal_trans"/>
    <property type="match status" value="1"/>
</dbReference>
<comment type="subcellular location">
    <subcellularLocation>
        <location evidence="1">Nucleus</location>
    </subcellularLocation>
</comment>
<keyword evidence="6" id="KW-0539">Nucleus</keyword>
<feature type="region of interest" description="Disordered" evidence="7">
    <location>
        <begin position="102"/>
        <end position="209"/>
    </location>
</feature>
<evidence type="ECO:0000256" key="5">
    <source>
        <dbReference type="ARBA" id="ARBA00023163"/>
    </source>
</evidence>
<keyword evidence="10" id="KW-1185">Reference proteome</keyword>
<dbReference type="GO" id="GO:0000981">
    <property type="term" value="F:DNA-binding transcription factor activity, RNA polymerase II-specific"/>
    <property type="evidence" value="ECO:0007669"/>
    <property type="project" value="InterPro"/>
</dbReference>
<dbReference type="InterPro" id="IPR050987">
    <property type="entry name" value="AtrR-like"/>
</dbReference>
<evidence type="ECO:0000256" key="6">
    <source>
        <dbReference type="ARBA" id="ARBA00023242"/>
    </source>
</evidence>
<dbReference type="PANTHER" id="PTHR46910">
    <property type="entry name" value="TRANSCRIPTION FACTOR PDR1"/>
    <property type="match status" value="1"/>
</dbReference>
<dbReference type="InterPro" id="IPR001138">
    <property type="entry name" value="Zn2Cys6_DnaBD"/>
</dbReference>